<evidence type="ECO:0000256" key="6">
    <source>
        <dbReference type="ARBA" id="ARBA00023288"/>
    </source>
</evidence>
<dbReference type="InterPro" id="IPR004872">
    <property type="entry name" value="Lipoprotein_NlpA"/>
</dbReference>
<proteinExistence type="inferred from homology"/>
<dbReference type="GO" id="GO:0016020">
    <property type="term" value="C:membrane"/>
    <property type="evidence" value="ECO:0007669"/>
    <property type="project" value="UniProtKB-SubCell"/>
</dbReference>
<keyword evidence="5" id="KW-0564">Palmitate</keyword>
<protein>
    <submittedName>
        <fullName evidence="7">ABC-type metal ion transport system, periplasmic component/surface antigen</fullName>
    </submittedName>
</protein>
<evidence type="ECO:0000313" key="7">
    <source>
        <dbReference type="EMBL" id="AKK02045.1"/>
    </source>
</evidence>
<dbReference type="PATRIC" id="fig|1050174.4.peg.160"/>
<comment type="similarity">
    <text evidence="2">Belongs to the NlpA lipoprotein family.</text>
</comment>
<evidence type="ECO:0000256" key="3">
    <source>
        <dbReference type="ARBA" id="ARBA00022729"/>
    </source>
</evidence>
<reference evidence="7 8" key="1">
    <citation type="submission" date="2015-05" db="EMBL/GenBank/DDBJ databases">
        <title>Complete genome sequence of Corynebacterium epidermidicanis DSM 45586, isolated from the skin of a dog suffering from pruritus.</title>
        <authorList>
            <person name="Ruckert C."/>
            <person name="Albersmeier A."/>
            <person name="Winkler A."/>
            <person name="Tauch A."/>
        </authorList>
    </citation>
    <scope>NUCLEOTIDE SEQUENCE [LARGE SCALE GENOMIC DNA]</scope>
    <source>
        <strain evidence="7 8">DSM 45586</strain>
    </source>
</reference>
<dbReference type="Pfam" id="PF03180">
    <property type="entry name" value="Lipoprotein_9"/>
    <property type="match status" value="1"/>
</dbReference>
<keyword evidence="3" id="KW-0732">Signal</keyword>
<dbReference type="AlphaFoldDB" id="A0A0G3GNA0"/>
<keyword evidence="4" id="KW-0472">Membrane</keyword>
<evidence type="ECO:0000256" key="4">
    <source>
        <dbReference type="ARBA" id="ARBA00023136"/>
    </source>
</evidence>
<organism evidence="7 8">
    <name type="scientific">Corynebacterium epidermidicanis</name>
    <dbReference type="NCBI Taxonomy" id="1050174"/>
    <lineage>
        <taxon>Bacteria</taxon>
        <taxon>Bacillati</taxon>
        <taxon>Actinomycetota</taxon>
        <taxon>Actinomycetes</taxon>
        <taxon>Mycobacteriales</taxon>
        <taxon>Corynebacteriaceae</taxon>
        <taxon>Corynebacterium</taxon>
    </lineage>
</organism>
<dbReference type="Gene3D" id="3.40.190.10">
    <property type="entry name" value="Periplasmic binding protein-like II"/>
    <property type="match status" value="2"/>
</dbReference>
<comment type="subcellular location">
    <subcellularLocation>
        <location evidence="1">Membrane</location>
        <topology evidence="1">Lipid-anchor</topology>
    </subcellularLocation>
</comment>
<evidence type="ECO:0000256" key="5">
    <source>
        <dbReference type="ARBA" id="ARBA00023139"/>
    </source>
</evidence>
<dbReference type="Proteomes" id="UP000035368">
    <property type="component" value="Chromosome"/>
</dbReference>
<dbReference type="STRING" id="1050174.CEPID_00755"/>
<dbReference type="SUPFAM" id="SSF53850">
    <property type="entry name" value="Periplasmic binding protein-like II"/>
    <property type="match status" value="1"/>
</dbReference>
<evidence type="ECO:0000256" key="1">
    <source>
        <dbReference type="ARBA" id="ARBA00004635"/>
    </source>
</evidence>
<gene>
    <name evidence="7" type="ORF">CEPID_00755</name>
</gene>
<accession>A0A0G3GNA0</accession>
<dbReference type="PANTHER" id="PTHR30429:SF0">
    <property type="entry name" value="METHIONINE-BINDING LIPOPROTEIN METQ"/>
    <property type="match status" value="1"/>
</dbReference>
<sequence length="277" mass="30837">MHVSGYPRRWVLSFVTVVCLAFALCACSGPSGKKLLRISTSLGPYSVMFQEAVAPELRRMGYDIKYVHKPELVDAALALANKEVDLNVEQNSRFTTSFNEQHGTKLINIQPIPSIEVGLYSSIHSHLDQVQPGQSVAVPDFPGNRARTLKLLEQAGWIKFNPVVSAEDVTAADVVYNPYDLKIKTIPPTTLINSVKDYDWVVLPGSLAFPAGMSPDQRLLGETLAPEFLIQVTVREGDRNTGWATAVTRTYQSKSFERYLQARNTDERWVSPQIRAT</sequence>
<name>A0A0G3GNA0_9CORY</name>
<keyword evidence="8" id="KW-1185">Reference proteome</keyword>
<dbReference type="EMBL" id="CP011541">
    <property type="protein sequence ID" value="AKK02045.1"/>
    <property type="molecule type" value="Genomic_DNA"/>
</dbReference>
<evidence type="ECO:0000256" key="2">
    <source>
        <dbReference type="ARBA" id="ARBA00008973"/>
    </source>
</evidence>
<keyword evidence="6" id="KW-0449">Lipoprotein</keyword>
<evidence type="ECO:0000313" key="8">
    <source>
        <dbReference type="Proteomes" id="UP000035368"/>
    </source>
</evidence>
<dbReference type="KEGG" id="cei:CEPID_00755"/>
<dbReference type="PANTHER" id="PTHR30429">
    <property type="entry name" value="D-METHIONINE-BINDING LIPOPROTEIN METQ"/>
    <property type="match status" value="1"/>
</dbReference>